<dbReference type="NCBIfam" id="TIGR00756">
    <property type="entry name" value="PPR"/>
    <property type="match status" value="7"/>
</dbReference>
<sequence>MGYFSVIATDTWMLAQGIFSTLFHLQRRSTRYFDIGLRIFSIPCHPEENQITTHLHLFKTDLYNSQTTLINQTLRRRRRRRGRHQNRFQSNHQSLQLHIADFIRNGNLSDAHKLFDEMPQRNMVSTNTLLSGYVKSGNLATAHDLFDRMLDRNTVTWTIMIGGYAQSGSIDEVFALFSQMRMQSGTCPDHVTFTSVLSVCNDEMRINQVSQIHGLVLRLGFGSTLLVCNTLIDCYCKSHWLCSADKLFNELCERDNVTYNAMITGFSKEGLNEKAVKLFVDMQGFGLKPTEFTFAAVLCACVGLGDASLGQLVHGLVMKSNHVWNVFVSNAMLDFYSKHGQFEDAKRLFGEMQLVDCVSYNVIISGYAWNGKYKESIDLFNELQFSGFDQKQFPYASILAIAAAQLDYETGRKIHAKAIVVTAESENQVGNALIDMYAKCGRLEEAKIIFENQVCRNTVSWTALISSYVQNGLYEEALKLFLDMQKAGICADQATFASILKASANLASLGLTRQLHSFIIRSGFMSNVFAGSALVDVYASCGSLRDAIQTFKEMPDRNIVSWNALIAAYARNGDGKATLVSFQEMMESDLQPDSVTFLSVLSACSHCGLVNEGLHCFKSMTEIFGVVPRREHYASMIDILGRGGWFDELKNLMAQMPFEADEIIWTSILNSCRIHKNQELAQKAADQLFNMELRDAAPYVVMSNIFAEAGKWEDVANVKKSMRERGVKKVSAYSWVETQQKIHVFSANDRTHPLMNQIEMKLKELAAQMEKEGYKPDTSCALHDVENDIKVESLMYHSERLAIAFALISTPPGSPILVVKNLRACTDCHAAIKVISKIVRREITVRDSSRFHHFRDGSCSCGDYW</sequence>
<dbReference type="PANTHER" id="PTHR47926:SF475">
    <property type="entry name" value="DYW DOMAIN-CONTAINING PROTEIN"/>
    <property type="match status" value="1"/>
</dbReference>
<feature type="repeat" description="PPR" evidence="2">
    <location>
        <begin position="356"/>
        <end position="390"/>
    </location>
</feature>
<dbReference type="Gene3D" id="1.25.40.10">
    <property type="entry name" value="Tetratricopeptide repeat domain"/>
    <property type="match status" value="6"/>
</dbReference>
<dbReference type="FunFam" id="1.25.40.10:FF:001404">
    <property type="entry name" value="Putative pentatricopeptide repeat-containing protein"/>
    <property type="match status" value="1"/>
</dbReference>
<dbReference type="PANTHER" id="PTHR47926">
    <property type="entry name" value="PENTATRICOPEPTIDE REPEAT-CONTAINING PROTEIN"/>
    <property type="match status" value="1"/>
</dbReference>
<dbReference type="Pfam" id="PF01535">
    <property type="entry name" value="PPR"/>
    <property type="match status" value="5"/>
</dbReference>
<dbReference type="InterPro" id="IPR011990">
    <property type="entry name" value="TPR-like_helical_dom_sf"/>
</dbReference>
<feature type="domain" description="DYW" evidence="3">
    <location>
        <begin position="773"/>
        <end position="865"/>
    </location>
</feature>
<proteinExistence type="predicted"/>
<comment type="caution">
    <text evidence="4">The sequence shown here is derived from an EMBL/GenBank/DDBJ whole genome shotgun (WGS) entry which is preliminary data.</text>
</comment>
<feature type="repeat" description="PPR" evidence="2">
    <location>
        <begin position="457"/>
        <end position="491"/>
    </location>
</feature>
<gene>
    <name evidence="4" type="ORF">Syun_020144</name>
</gene>
<dbReference type="InterPro" id="IPR046848">
    <property type="entry name" value="E_motif"/>
</dbReference>
<dbReference type="PROSITE" id="PS51375">
    <property type="entry name" value="PPR"/>
    <property type="match status" value="8"/>
</dbReference>
<dbReference type="FunFam" id="1.25.40.10:FF:000031">
    <property type="entry name" value="Pentatricopeptide repeat-containing protein mitochondrial"/>
    <property type="match status" value="1"/>
</dbReference>
<feature type="repeat" description="PPR" evidence="2">
    <location>
        <begin position="122"/>
        <end position="152"/>
    </location>
</feature>
<evidence type="ECO:0000256" key="2">
    <source>
        <dbReference type="PROSITE-ProRule" id="PRU00708"/>
    </source>
</evidence>
<feature type="repeat" description="PPR" evidence="2">
    <location>
        <begin position="153"/>
        <end position="188"/>
    </location>
</feature>
<feature type="repeat" description="PPR" evidence="2">
    <location>
        <begin position="255"/>
        <end position="289"/>
    </location>
</feature>
<organism evidence="4 5">
    <name type="scientific">Stephania yunnanensis</name>
    <dbReference type="NCBI Taxonomy" id="152371"/>
    <lineage>
        <taxon>Eukaryota</taxon>
        <taxon>Viridiplantae</taxon>
        <taxon>Streptophyta</taxon>
        <taxon>Embryophyta</taxon>
        <taxon>Tracheophyta</taxon>
        <taxon>Spermatophyta</taxon>
        <taxon>Magnoliopsida</taxon>
        <taxon>Ranunculales</taxon>
        <taxon>Menispermaceae</taxon>
        <taxon>Menispermoideae</taxon>
        <taxon>Cissampelideae</taxon>
        <taxon>Stephania</taxon>
    </lineage>
</organism>
<dbReference type="GO" id="GO:0008270">
    <property type="term" value="F:zinc ion binding"/>
    <property type="evidence" value="ECO:0007669"/>
    <property type="project" value="InterPro"/>
</dbReference>
<protein>
    <recommendedName>
        <fullName evidence="3">DYW domain-containing protein</fullName>
    </recommendedName>
</protein>
<dbReference type="InterPro" id="IPR032867">
    <property type="entry name" value="DYW_dom"/>
</dbReference>
<dbReference type="Pfam" id="PF20431">
    <property type="entry name" value="E_motif"/>
    <property type="match status" value="1"/>
</dbReference>
<dbReference type="InterPro" id="IPR002885">
    <property type="entry name" value="PPR_rpt"/>
</dbReference>
<evidence type="ECO:0000313" key="5">
    <source>
        <dbReference type="Proteomes" id="UP001420932"/>
    </source>
</evidence>
<dbReference type="InterPro" id="IPR046960">
    <property type="entry name" value="PPR_At4g14850-like_plant"/>
</dbReference>
<evidence type="ECO:0000259" key="3">
    <source>
        <dbReference type="Pfam" id="PF14432"/>
    </source>
</evidence>
<dbReference type="Proteomes" id="UP001420932">
    <property type="component" value="Unassembled WGS sequence"/>
</dbReference>
<feature type="repeat" description="PPR" evidence="2">
    <location>
        <begin position="695"/>
        <end position="729"/>
    </location>
</feature>
<dbReference type="GO" id="GO:0003723">
    <property type="term" value="F:RNA binding"/>
    <property type="evidence" value="ECO:0007669"/>
    <property type="project" value="InterPro"/>
</dbReference>
<dbReference type="AlphaFoldDB" id="A0AAP0NMW4"/>
<dbReference type="EMBL" id="JBBNAF010000009">
    <property type="protein sequence ID" value="KAK9113347.1"/>
    <property type="molecule type" value="Genomic_DNA"/>
</dbReference>
<dbReference type="Pfam" id="PF13041">
    <property type="entry name" value="PPR_2"/>
    <property type="match status" value="4"/>
</dbReference>
<dbReference type="Pfam" id="PF14432">
    <property type="entry name" value="DYW_deaminase"/>
    <property type="match status" value="1"/>
</dbReference>
<dbReference type="GO" id="GO:0009451">
    <property type="term" value="P:RNA modification"/>
    <property type="evidence" value="ECO:0007669"/>
    <property type="project" value="InterPro"/>
</dbReference>
<keyword evidence="5" id="KW-1185">Reference proteome</keyword>
<evidence type="ECO:0000256" key="1">
    <source>
        <dbReference type="ARBA" id="ARBA00022737"/>
    </source>
</evidence>
<keyword evidence="1" id="KW-0677">Repeat</keyword>
<name>A0AAP0NMW4_9MAGN</name>
<evidence type="ECO:0000313" key="4">
    <source>
        <dbReference type="EMBL" id="KAK9113347.1"/>
    </source>
</evidence>
<reference evidence="4 5" key="1">
    <citation type="submission" date="2024-01" db="EMBL/GenBank/DDBJ databases">
        <title>Genome assemblies of Stephania.</title>
        <authorList>
            <person name="Yang L."/>
        </authorList>
    </citation>
    <scope>NUCLEOTIDE SEQUENCE [LARGE SCALE GENOMIC DNA]</scope>
    <source>
        <strain evidence="4">YNDBR</strain>
        <tissue evidence="4">Leaf</tissue>
    </source>
</reference>
<dbReference type="FunFam" id="1.25.40.10:FF:000957">
    <property type="entry name" value="Pentatricopeptide repeat-containing protein At4g39530"/>
    <property type="match status" value="1"/>
</dbReference>
<feature type="repeat" description="PPR" evidence="2">
    <location>
        <begin position="558"/>
        <end position="592"/>
    </location>
</feature>
<feature type="repeat" description="PPR" evidence="2">
    <location>
        <begin position="325"/>
        <end position="355"/>
    </location>
</feature>
<accession>A0AAP0NMW4</accession>
<dbReference type="SUPFAM" id="SSF48452">
    <property type="entry name" value="TPR-like"/>
    <property type="match status" value="1"/>
</dbReference>